<dbReference type="AlphaFoldDB" id="A0AA95GLV9"/>
<reference evidence="1" key="1">
    <citation type="submission" date="2023-04" db="EMBL/GenBank/DDBJ databases">
        <title>Genome dynamics across the evolutionary transition to endosymbiosis.</title>
        <authorList>
            <person name="Siozios S."/>
            <person name="Nadal-Jimenez P."/>
            <person name="Azagi T."/>
            <person name="Sprong H."/>
            <person name="Frost C.L."/>
            <person name="Parratt S.R."/>
            <person name="Taylor G."/>
            <person name="Brettell L."/>
            <person name="Lew K.C."/>
            <person name="Croft L."/>
            <person name="King K.C."/>
            <person name="Brockhurst M.A."/>
            <person name="Hypsa V."/>
            <person name="Novakova E."/>
            <person name="Darby A.C."/>
            <person name="Hurst G.D.D."/>
        </authorList>
    </citation>
    <scope>NUCLEOTIDE SEQUENCE</scope>
    <source>
        <strain evidence="1">AIh</strain>
    </source>
</reference>
<name>A0AA95GLV9_9GAMM</name>
<evidence type="ECO:0000313" key="2">
    <source>
        <dbReference type="Proteomes" id="UP001177597"/>
    </source>
</evidence>
<sequence>MPNMMKYFFDISFSQDKYIYNEFEDKLLFIFSKFVAANDTNITEGITGLCAALSAEYLTHVRQGGLEQGKNYLASIKYLTKILDEPIAPHDPPFLKALLQARKIHAQEKYMRKKNLIDY</sequence>
<dbReference type="EMBL" id="CP123498">
    <property type="protein sequence ID" value="WGL96596.1"/>
    <property type="molecule type" value="Genomic_DNA"/>
</dbReference>
<evidence type="ECO:0000313" key="1">
    <source>
        <dbReference type="EMBL" id="WGL96596.1"/>
    </source>
</evidence>
<gene>
    <name evidence="1" type="ORF">QE207_08705</name>
</gene>
<proteinExistence type="predicted"/>
<accession>A0AA95GLV9</accession>
<organism evidence="1 2">
    <name type="scientific">Arsenophonus nasoniae</name>
    <name type="common">son-killer infecting Nasonia vitripennis</name>
    <dbReference type="NCBI Taxonomy" id="638"/>
    <lineage>
        <taxon>Bacteria</taxon>
        <taxon>Pseudomonadati</taxon>
        <taxon>Pseudomonadota</taxon>
        <taxon>Gammaproteobacteria</taxon>
        <taxon>Enterobacterales</taxon>
        <taxon>Morganellaceae</taxon>
        <taxon>Arsenophonus</taxon>
    </lineage>
</organism>
<dbReference type="RefSeq" id="WP_280630055.1">
    <property type="nucleotide sequence ID" value="NZ_CP123498.1"/>
</dbReference>
<dbReference type="Proteomes" id="UP001177597">
    <property type="component" value="Chromosome"/>
</dbReference>
<protein>
    <submittedName>
        <fullName evidence="1">Uncharacterized protein</fullName>
    </submittedName>
</protein>